<dbReference type="InterPro" id="IPR023753">
    <property type="entry name" value="FAD/NAD-binding_dom"/>
</dbReference>
<organism evidence="18 19">
    <name type="scientific">Pseudomonas amygdali pv. photiniae</name>
    <dbReference type="NCBI Taxonomy" id="251724"/>
    <lineage>
        <taxon>Bacteria</taxon>
        <taxon>Pseudomonadati</taxon>
        <taxon>Pseudomonadota</taxon>
        <taxon>Gammaproteobacteria</taxon>
        <taxon>Pseudomonadales</taxon>
        <taxon>Pseudomonadaceae</taxon>
        <taxon>Pseudomonas</taxon>
        <taxon>Pseudomonas amygdali</taxon>
    </lineage>
</organism>
<dbReference type="FunFam" id="3.50.50.60:FF:000008">
    <property type="entry name" value="Soluble pyridine nucleotide transhydrogenase"/>
    <property type="match status" value="1"/>
</dbReference>
<feature type="binding site" evidence="15">
    <location>
        <position position="129"/>
    </location>
    <ligand>
        <name>FAD</name>
        <dbReference type="ChEBI" id="CHEBI:57692"/>
    </ligand>
</feature>
<dbReference type="PANTHER" id="PTHR22912:SF93">
    <property type="entry name" value="SOLUBLE PYRIDINE NUCLEOTIDE TRANSHYDROGENASE"/>
    <property type="match status" value="1"/>
</dbReference>
<dbReference type="GO" id="GO:0005829">
    <property type="term" value="C:cytosol"/>
    <property type="evidence" value="ECO:0007669"/>
    <property type="project" value="TreeGrafter"/>
</dbReference>
<gene>
    <name evidence="14" type="primary">sthA</name>
    <name evidence="18" type="ORF">ALO53_05474</name>
</gene>
<evidence type="ECO:0000313" key="18">
    <source>
        <dbReference type="EMBL" id="KPX81937.1"/>
    </source>
</evidence>
<comment type="similarity">
    <text evidence="4 14">Belongs to the class-I pyridine nucleotide-disulfide oxidoreductase family.</text>
</comment>
<evidence type="ECO:0000256" key="13">
    <source>
        <dbReference type="ARBA" id="ARBA00031183"/>
    </source>
</evidence>
<comment type="function">
    <text evidence="2 14">Conversion of NADPH, generated by peripheral catabolic pathways, to NADH, which can enter the respiratory chain for energy generation.</text>
</comment>
<protein>
    <recommendedName>
        <fullName evidence="6 14">Soluble pyridine nucleotide transhydrogenase</fullName>
        <shortName evidence="14">STH</shortName>
        <ecNumber evidence="5 14">1.6.1.1</ecNumber>
    </recommendedName>
    <alternativeName>
        <fullName evidence="13 14">NAD(P)(+) transhydrogenase [B-specific]</fullName>
    </alternativeName>
</protein>
<evidence type="ECO:0000256" key="14">
    <source>
        <dbReference type="HAMAP-Rule" id="MF_00247"/>
    </source>
</evidence>
<proteinExistence type="inferred from homology"/>
<dbReference type="NCBIfam" id="NF003585">
    <property type="entry name" value="PRK05249.1"/>
    <property type="match status" value="1"/>
</dbReference>
<feature type="binding site" evidence="14">
    <location>
        <begin position="48"/>
        <end position="57"/>
    </location>
    <ligand>
        <name>FAD</name>
        <dbReference type="ChEBI" id="CHEBI:57692"/>
    </ligand>
</feature>
<evidence type="ECO:0000256" key="10">
    <source>
        <dbReference type="ARBA" id="ARBA00022857"/>
    </source>
</evidence>
<dbReference type="Pfam" id="PF02852">
    <property type="entry name" value="Pyr_redox_dim"/>
    <property type="match status" value="1"/>
</dbReference>
<evidence type="ECO:0000256" key="15">
    <source>
        <dbReference type="PIRSR" id="PIRSR000350-3"/>
    </source>
</evidence>
<dbReference type="GO" id="GO:0050660">
    <property type="term" value="F:flavin adenine dinucleotide binding"/>
    <property type="evidence" value="ECO:0007669"/>
    <property type="project" value="TreeGrafter"/>
</dbReference>
<sequence length="477" mass="52353">MPEWRLGLFKGVRMAVYNYDVVVLGSGPAGEGAAMNAAKAGRKVAMVDSRRQVGGNCTHLGTIPSKALRHSVKQIIQFNTNPMFRAIGEPRWFSFPDVLKNAEMVISKQVASRTSYYARNRVDVFFGTGSFADETSINVVCTNGVVEKLVANQIIIATGSRPYRPADIDFSHKRIYDSDTILSLGHTPRKLIIYGAGVIGCEYASIFSGLGVLVELVDNRDQLLSFLDSEISQALSYHFSNNNVMVRHNEEYEKVEGLDNGVVLHLKSGKKIKADALLWCNGRTGNTDKLGLENIGLKANGRGQIEVDENYRTSVSNVYGAGDVIGWPSLASAAYDQGRSAAGSMVDNGSWRYVNDVPTGIYTIPEISSIGKNEHELTQAKVPYEVGKAFFKGMARAQISGERVGMLKILFHRETLEVLGVHCFGDQASEIVHIGQAIMSQPGEANTMKYFVNTTFNYPTMAEAYRVAAYDGLNRLF</sequence>
<feature type="binding site" evidence="15">
    <location>
        <position position="66"/>
    </location>
    <ligand>
        <name>FAD</name>
        <dbReference type="ChEBI" id="CHEBI:57692"/>
    </ligand>
</feature>
<dbReference type="GO" id="GO:0003957">
    <property type="term" value="F:NAD(P)+ transhydrogenase (Si-specific) activity"/>
    <property type="evidence" value="ECO:0007669"/>
    <property type="project" value="UniProtKB-UniRule"/>
</dbReference>
<feature type="binding site" evidence="15">
    <location>
        <position position="282"/>
    </location>
    <ligand>
        <name>NAD(+)</name>
        <dbReference type="ChEBI" id="CHEBI:57540"/>
    </ligand>
</feature>
<feature type="binding site" evidence="15">
    <location>
        <begin position="195"/>
        <end position="202"/>
    </location>
    <ligand>
        <name>NAD(+)</name>
        <dbReference type="ChEBI" id="CHEBI:57540"/>
    </ligand>
</feature>
<evidence type="ECO:0000256" key="12">
    <source>
        <dbReference type="ARBA" id="ARBA00023027"/>
    </source>
</evidence>
<dbReference type="EC" id="1.6.1.1" evidence="5 14"/>
<evidence type="ECO:0000256" key="4">
    <source>
        <dbReference type="ARBA" id="ARBA00007532"/>
    </source>
</evidence>
<dbReference type="FunFam" id="3.30.390.30:FF:000002">
    <property type="entry name" value="Soluble pyridine nucleotide transhydrogenase"/>
    <property type="match status" value="1"/>
</dbReference>
<dbReference type="HAMAP" id="MF_00247">
    <property type="entry name" value="SthA"/>
    <property type="match status" value="1"/>
</dbReference>
<dbReference type="EMBL" id="LJQO01000007">
    <property type="protein sequence ID" value="KPX81937.1"/>
    <property type="molecule type" value="Genomic_DNA"/>
</dbReference>
<evidence type="ECO:0000256" key="6">
    <source>
        <dbReference type="ARBA" id="ARBA00016603"/>
    </source>
</evidence>
<comment type="caution">
    <text evidence="18">The sequence shown here is derived from an EMBL/GenBank/DDBJ whole genome shotgun (WGS) entry which is preliminary data.</text>
</comment>
<keyword evidence="8 14" id="KW-0285">Flavoprotein</keyword>
<dbReference type="Gene3D" id="3.50.50.60">
    <property type="entry name" value="FAD/NAD(P)-binding domain"/>
    <property type="match status" value="2"/>
</dbReference>
<dbReference type="SUPFAM" id="SSF55424">
    <property type="entry name" value="FAD/NAD-linked reductases, dimerisation (C-terminal) domain"/>
    <property type="match status" value="1"/>
</dbReference>
<feature type="domain" description="FAD/NAD(P)-binding" evidence="17">
    <location>
        <begin position="19"/>
        <end position="338"/>
    </location>
</feature>
<dbReference type="SUPFAM" id="SSF51905">
    <property type="entry name" value="FAD/NAD(P)-binding domain"/>
    <property type="match status" value="1"/>
</dbReference>
<keyword evidence="10 14" id="KW-0521">NADP</keyword>
<feature type="domain" description="Pyridine nucleotide-disulphide oxidoreductase dimerisation" evidence="16">
    <location>
        <begin position="357"/>
        <end position="468"/>
    </location>
</feature>
<keyword evidence="9 14" id="KW-0274">FAD</keyword>
<evidence type="ECO:0000313" key="19">
    <source>
        <dbReference type="Proteomes" id="UP000050469"/>
    </source>
</evidence>
<dbReference type="InterPro" id="IPR050151">
    <property type="entry name" value="Class-I_Pyr_Nuc-Dis_Oxidored"/>
</dbReference>
<dbReference type="PIRSF" id="PIRSF000350">
    <property type="entry name" value="Mercury_reductase_MerA"/>
    <property type="match status" value="1"/>
</dbReference>
<dbReference type="PATRIC" id="fig|251724.3.peg.5912"/>
<evidence type="ECO:0000256" key="3">
    <source>
        <dbReference type="ARBA" id="ARBA00004496"/>
    </source>
</evidence>
<dbReference type="InterPro" id="IPR004099">
    <property type="entry name" value="Pyr_nucl-diS_OxRdtase_dimer"/>
</dbReference>
<keyword evidence="11 14" id="KW-0560">Oxidoreductase</keyword>
<evidence type="ECO:0000256" key="8">
    <source>
        <dbReference type="ARBA" id="ARBA00022630"/>
    </source>
</evidence>
<evidence type="ECO:0000259" key="16">
    <source>
        <dbReference type="Pfam" id="PF02852"/>
    </source>
</evidence>
<dbReference type="GO" id="GO:0004148">
    <property type="term" value="F:dihydrolipoyl dehydrogenase (NADH) activity"/>
    <property type="evidence" value="ECO:0007669"/>
    <property type="project" value="TreeGrafter"/>
</dbReference>
<evidence type="ECO:0000256" key="7">
    <source>
        <dbReference type="ARBA" id="ARBA00022490"/>
    </source>
</evidence>
<dbReference type="Proteomes" id="UP000050469">
    <property type="component" value="Unassembled WGS sequence"/>
</dbReference>
<keyword evidence="15" id="KW-0547">Nucleotide-binding</keyword>
<dbReference type="Gene3D" id="3.30.390.30">
    <property type="match status" value="1"/>
</dbReference>
<evidence type="ECO:0000256" key="1">
    <source>
        <dbReference type="ARBA" id="ARBA00001815"/>
    </source>
</evidence>
<evidence type="ECO:0000256" key="9">
    <source>
        <dbReference type="ARBA" id="ARBA00022827"/>
    </source>
</evidence>
<evidence type="ECO:0000259" key="17">
    <source>
        <dbReference type="Pfam" id="PF07992"/>
    </source>
</evidence>
<feature type="binding site" evidence="15">
    <location>
        <position position="323"/>
    </location>
    <ligand>
        <name>FAD</name>
        <dbReference type="ChEBI" id="CHEBI:57692"/>
    </ligand>
</feature>
<dbReference type="PANTHER" id="PTHR22912">
    <property type="entry name" value="DISULFIDE OXIDOREDUCTASE"/>
    <property type="match status" value="1"/>
</dbReference>
<dbReference type="GO" id="GO:0006103">
    <property type="term" value="P:2-oxoglutarate metabolic process"/>
    <property type="evidence" value="ECO:0007669"/>
    <property type="project" value="TreeGrafter"/>
</dbReference>
<evidence type="ECO:0000256" key="11">
    <source>
        <dbReference type="ARBA" id="ARBA00023002"/>
    </source>
</evidence>
<dbReference type="GO" id="GO:0006739">
    <property type="term" value="P:NADP+ metabolic process"/>
    <property type="evidence" value="ECO:0007669"/>
    <property type="project" value="UniProtKB-UniRule"/>
</dbReference>
<dbReference type="PRINTS" id="PR00368">
    <property type="entry name" value="FADPNR"/>
</dbReference>
<dbReference type="AlphaFoldDB" id="A0A0P9UVU6"/>
<name>A0A0P9UVU6_PSEA0</name>
<accession>A0A0P9UVU6</accession>
<evidence type="ECO:0000256" key="2">
    <source>
        <dbReference type="ARBA" id="ARBA00002842"/>
    </source>
</evidence>
<comment type="cofactor">
    <cofactor evidence="14 15">
        <name>FAD</name>
        <dbReference type="ChEBI" id="CHEBI:57692"/>
    </cofactor>
    <text evidence="14 15">Binds 1 FAD per subunit.</text>
</comment>
<reference evidence="18 19" key="1">
    <citation type="submission" date="2015-09" db="EMBL/GenBank/DDBJ databases">
        <title>Genome announcement of multiple Pseudomonas syringae strains.</title>
        <authorList>
            <person name="Thakur S."/>
            <person name="Wang P.W."/>
            <person name="Gong Y."/>
            <person name="Weir B.S."/>
            <person name="Guttman D.S."/>
        </authorList>
    </citation>
    <scope>NUCLEOTIDE SEQUENCE [LARGE SCALE GENOMIC DNA]</scope>
    <source>
        <strain evidence="18 19">ICMP7840</strain>
    </source>
</reference>
<dbReference type="InterPro" id="IPR036188">
    <property type="entry name" value="FAD/NAD-bd_sf"/>
</dbReference>
<dbReference type="Pfam" id="PF07992">
    <property type="entry name" value="Pyr_redox_2"/>
    <property type="match status" value="1"/>
</dbReference>
<evidence type="ECO:0000256" key="5">
    <source>
        <dbReference type="ARBA" id="ARBA00012772"/>
    </source>
</evidence>
<comment type="catalytic activity">
    <reaction evidence="1 14">
        <text>NAD(+) + NADPH = NADH + NADP(+)</text>
        <dbReference type="Rhea" id="RHEA:11692"/>
        <dbReference type="ChEBI" id="CHEBI:57540"/>
        <dbReference type="ChEBI" id="CHEBI:57783"/>
        <dbReference type="ChEBI" id="CHEBI:57945"/>
        <dbReference type="ChEBI" id="CHEBI:58349"/>
        <dbReference type="EC" id="1.6.1.1"/>
    </reaction>
</comment>
<keyword evidence="7 14" id="KW-0963">Cytoplasm</keyword>
<feature type="binding site" evidence="15">
    <location>
        <begin position="158"/>
        <end position="160"/>
    </location>
    <ligand>
        <name>FAD</name>
        <dbReference type="ChEBI" id="CHEBI:57692"/>
    </ligand>
</feature>
<dbReference type="InterPro" id="IPR022962">
    <property type="entry name" value="STH_gammaproteobact"/>
</dbReference>
<keyword evidence="12 14" id="KW-0520">NAD</keyword>
<dbReference type="InterPro" id="IPR016156">
    <property type="entry name" value="FAD/NAD-linked_Rdtase_dimer_sf"/>
</dbReference>
<comment type="subcellular location">
    <subcellularLocation>
        <location evidence="3 14">Cytoplasm</location>
    </subcellularLocation>
</comment>
<dbReference type="InterPro" id="IPR001100">
    <property type="entry name" value="Pyr_nuc-diS_OxRdtase"/>
</dbReference>
<dbReference type="PRINTS" id="PR00411">
    <property type="entry name" value="PNDRDTASEI"/>
</dbReference>